<gene>
    <name evidence="2" type="ORF">METZ01_LOCUS283348</name>
</gene>
<evidence type="ECO:0000259" key="1">
    <source>
        <dbReference type="Pfam" id="PF06849"/>
    </source>
</evidence>
<evidence type="ECO:0000313" key="2">
    <source>
        <dbReference type="EMBL" id="SVC30494.1"/>
    </source>
</evidence>
<dbReference type="AlphaFoldDB" id="A0A382L0G5"/>
<proteinExistence type="predicted"/>
<dbReference type="PANTHER" id="PTHR38147">
    <property type="entry name" value="5-FORMAMINOIMIDAZOLE-4-CARBOXAMIDE-1-(BETA)-D-RIBOFURANOSYL 5'-MONOPHOSPHATE SYNTHETASE-RELATED"/>
    <property type="match status" value="1"/>
</dbReference>
<dbReference type="InterPro" id="IPR023656">
    <property type="entry name" value="IMP_biosynth_PurP"/>
</dbReference>
<dbReference type="Gene3D" id="3.40.50.20">
    <property type="match status" value="1"/>
</dbReference>
<feature type="non-terminal residue" evidence="2">
    <location>
        <position position="78"/>
    </location>
</feature>
<dbReference type="Pfam" id="PF06849">
    <property type="entry name" value="DUF1246"/>
    <property type="match status" value="1"/>
</dbReference>
<dbReference type="GO" id="GO:0016879">
    <property type="term" value="F:ligase activity, forming carbon-nitrogen bonds"/>
    <property type="evidence" value="ECO:0007669"/>
    <property type="project" value="InterPro"/>
</dbReference>
<sequence>MISVATLGSHCALQLLKGAKDEGLETLLICEKKRESLYRRFKFIDELVLVDSFSEILEQKCESILQKNNSVLIPHGTL</sequence>
<dbReference type="EMBL" id="UINC01084138">
    <property type="protein sequence ID" value="SVC30494.1"/>
    <property type="molecule type" value="Genomic_DNA"/>
</dbReference>
<feature type="domain" description="IMP biosynthesis enzyme PurP N-terminal" evidence="1">
    <location>
        <begin position="4"/>
        <end position="78"/>
    </location>
</feature>
<dbReference type="PANTHER" id="PTHR38147:SF2">
    <property type="entry name" value="5-FORMAMINOIMIDAZOLE-4-CARBOXAMIDE-1-(BETA)-D-RIBOFURANOSYL 5'-MONOPHOSPHATE SYNTHETASE"/>
    <property type="match status" value="1"/>
</dbReference>
<accession>A0A382L0G5</accession>
<name>A0A382L0G5_9ZZZZ</name>
<protein>
    <recommendedName>
        <fullName evidence="1">IMP biosynthesis enzyme PurP N-terminal domain-containing protein</fullName>
    </recommendedName>
</protein>
<dbReference type="InterPro" id="IPR010672">
    <property type="entry name" value="IMP_biosynth_PurP_N"/>
</dbReference>
<organism evidence="2">
    <name type="scientific">marine metagenome</name>
    <dbReference type="NCBI Taxonomy" id="408172"/>
    <lineage>
        <taxon>unclassified sequences</taxon>
        <taxon>metagenomes</taxon>
        <taxon>ecological metagenomes</taxon>
    </lineage>
</organism>
<dbReference type="GO" id="GO:0006188">
    <property type="term" value="P:IMP biosynthetic process"/>
    <property type="evidence" value="ECO:0007669"/>
    <property type="project" value="InterPro"/>
</dbReference>
<dbReference type="SUPFAM" id="SSF52440">
    <property type="entry name" value="PreATP-grasp domain"/>
    <property type="match status" value="1"/>
</dbReference>
<dbReference type="GO" id="GO:0005524">
    <property type="term" value="F:ATP binding"/>
    <property type="evidence" value="ECO:0007669"/>
    <property type="project" value="InterPro"/>
</dbReference>
<dbReference type="GO" id="GO:0000287">
    <property type="term" value="F:magnesium ion binding"/>
    <property type="evidence" value="ECO:0007669"/>
    <property type="project" value="InterPro"/>
</dbReference>
<reference evidence="2" key="1">
    <citation type="submission" date="2018-05" db="EMBL/GenBank/DDBJ databases">
        <authorList>
            <person name="Lanie J.A."/>
            <person name="Ng W.-L."/>
            <person name="Kazmierczak K.M."/>
            <person name="Andrzejewski T.M."/>
            <person name="Davidsen T.M."/>
            <person name="Wayne K.J."/>
            <person name="Tettelin H."/>
            <person name="Glass J.I."/>
            <person name="Rusch D."/>
            <person name="Podicherti R."/>
            <person name="Tsui H.-C.T."/>
            <person name="Winkler M.E."/>
        </authorList>
    </citation>
    <scope>NUCLEOTIDE SEQUENCE</scope>
</reference>
<dbReference type="InterPro" id="IPR016185">
    <property type="entry name" value="PreATP-grasp_dom_sf"/>
</dbReference>